<evidence type="ECO:0000259" key="6">
    <source>
        <dbReference type="PROSITE" id="PS50304"/>
    </source>
</evidence>
<dbReference type="InterPro" id="IPR001841">
    <property type="entry name" value="Znf_RING"/>
</dbReference>
<dbReference type="PANTHER" id="PTHR16442">
    <property type="entry name" value="RING FINGER PROTEIN 17"/>
    <property type="match status" value="1"/>
</dbReference>
<dbReference type="STRING" id="7918.ENSLOCP00000013196"/>
<dbReference type="Gene3D" id="2.30.30.140">
    <property type="match status" value="4"/>
</dbReference>
<dbReference type="FunCoup" id="W5MXT7">
    <property type="interactions" value="160"/>
</dbReference>
<dbReference type="Gene3D" id="2.40.50.90">
    <property type="match status" value="5"/>
</dbReference>
<dbReference type="EMBL" id="AHAT01003626">
    <property type="status" value="NOT_ANNOTATED_CDS"/>
    <property type="molecule type" value="Genomic_DNA"/>
</dbReference>
<dbReference type="Gene3D" id="3.30.40.10">
    <property type="entry name" value="Zinc/RING finger domain, C3HC4 (zinc finger)"/>
    <property type="match status" value="1"/>
</dbReference>
<evidence type="ECO:0000256" key="1">
    <source>
        <dbReference type="ARBA" id="ARBA00022723"/>
    </source>
</evidence>
<dbReference type="InterPro" id="IPR002999">
    <property type="entry name" value="Tudor"/>
</dbReference>
<feature type="domain" description="RING-type" evidence="5">
    <location>
        <begin position="13"/>
        <end position="62"/>
    </location>
</feature>
<organism evidence="7 8">
    <name type="scientific">Lepisosteus oculatus</name>
    <name type="common">Spotted gar</name>
    <dbReference type="NCBI Taxonomy" id="7918"/>
    <lineage>
        <taxon>Eukaryota</taxon>
        <taxon>Metazoa</taxon>
        <taxon>Chordata</taxon>
        <taxon>Craniata</taxon>
        <taxon>Vertebrata</taxon>
        <taxon>Euteleostomi</taxon>
        <taxon>Actinopterygii</taxon>
        <taxon>Neopterygii</taxon>
        <taxon>Holostei</taxon>
        <taxon>Semionotiformes</taxon>
        <taxon>Lepisosteidae</taxon>
        <taxon>Lepisosteus</taxon>
    </lineage>
</organism>
<dbReference type="InterPro" id="IPR047850">
    <property type="entry name" value="RNF17-like_TUDOR_rpt5"/>
</dbReference>
<dbReference type="Pfam" id="PF00567">
    <property type="entry name" value="TUDOR"/>
    <property type="match status" value="4"/>
</dbReference>
<dbReference type="InterPro" id="IPR035437">
    <property type="entry name" value="SNase_OB-fold_sf"/>
</dbReference>
<dbReference type="PANTHER" id="PTHR16442:SF1">
    <property type="entry name" value="RING FINGER PROTEIN 17"/>
    <property type="match status" value="1"/>
</dbReference>
<evidence type="ECO:0008006" key="9">
    <source>
        <dbReference type="Google" id="ProtNLM"/>
    </source>
</evidence>
<dbReference type="InterPro" id="IPR013083">
    <property type="entry name" value="Znf_RING/FYVE/PHD"/>
</dbReference>
<evidence type="ECO:0000313" key="8">
    <source>
        <dbReference type="Proteomes" id="UP000018468"/>
    </source>
</evidence>
<keyword evidence="2 4" id="KW-0863">Zinc-finger</keyword>
<dbReference type="HOGENOM" id="CLU_003202_0_0_1"/>
<dbReference type="SUPFAM" id="SSF57850">
    <property type="entry name" value="RING/U-box"/>
    <property type="match status" value="1"/>
</dbReference>
<dbReference type="GO" id="GO:0008270">
    <property type="term" value="F:zinc ion binding"/>
    <property type="evidence" value="ECO:0007669"/>
    <property type="project" value="UniProtKB-KW"/>
</dbReference>
<feature type="domain" description="Tudor" evidence="6">
    <location>
        <begin position="915"/>
        <end position="972"/>
    </location>
</feature>
<dbReference type="PROSITE" id="PS50304">
    <property type="entry name" value="TUDOR"/>
    <property type="match status" value="3"/>
</dbReference>
<reference evidence="7" key="3">
    <citation type="submission" date="2025-09" db="UniProtKB">
        <authorList>
            <consortium name="Ensembl"/>
        </authorList>
    </citation>
    <scope>IDENTIFICATION</scope>
</reference>
<dbReference type="InterPro" id="IPR027370">
    <property type="entry name" value="Znf-RING_euk"/>
</dbReference>
<dbReference type="EMBL" id="AHAT01003622">
    <property type="status" value="NOT_ANNOTATED_CDS"/>
    <property type="molecule type" value="Genomic_DNA"/>
</dbReference>
<evidence type="ECO:0000256" key="4">
    <source>
        <dbReference type="PROSITE-ProRule" id="PRU00175"/>
    </source>
</evidence>
<keyword evidence="1" id="KW-0479">Metal-binding</keyword>
<feature type="domain" description="Tudor" evidence="6">
    <location>
        <begin position="1159"/>
        <end position="1216"/>
    </location>
</feature>
<keyword evidence="3" id="KW-0862">Zinc</keyword>
<dbReference type="Ensembl" id="ENSLOCT00000013224.1">
    <property type="protein sequence ID" value="ENSLOCP00000013196.1"/>
    <property type="gene ID" value="ENSLOCG00000010768.1"/>
</dbReference>
<dbReference type="PROSITE" id="PS50089">
    <property type="entry name" value="ZF_RING_2"/>
    <property type="match status" value="1"/>
</dbReference>
<dbReference type="SMART" id="SM00333">
    <property type="entry name" value="TUDOR"/>
    <property type="match status" value="4"/>
</dbReference>
<dbReference type="EMBL" id="AHAT01003623">
    <property type="status" value="NOT_ANNOTATED_CDS"/>
    <property type="molecule type" value="Genomic_DNA"/>
</dbReference>
<feature type="domain" description="Tudor" evidence="6">
    <location>
        <begin position="1391"/>
        <end position="1451"/>
    </location>
</feature>
<dbReference type="CDD" id="cd20418">
    <property type="entry name" value="Tudor_TDRD4_rpt5"/>
    <property type="match status" value="1"/>
</dbReference>
<sequence>MLEGSGERSAPVCEGCSRQYTLSEDEVVGNLPLVLVCGHVFCSSCLWSLASNGEVIVCPQCKAETQLSVDGVEGLPGDKRIMGLIYTTDMKKQKSRSESQAKTSVSEELPALEMCCQSVLLSDNSDTLQALDDALLLASKKMSQLQSLHEVLLNGFENQVENEKARLLKEIDEAVHMATTALNRRRGILVGELANINQYFPATKCAIEKVEEEQRILELAVQKAKQVQQVPALGSYCDVEKVVATLQSCLSREDYLSCLGQASGLSMSCVKIFSVAPEDSRQLSIQKQMKLSVTRHGNQEPPSQLKDCGMEVPEPPSHESFGSSDVMTYKNTEIPESEKEMQKIAKPWIFLQNPSGGCTSSLDLQSQRLRVKNYNPGARTGVRFPSEKSAMPKKIFQEWVFVTHVVNPSHFYVRRVAETKAAASLAKKIRLFCDDEKTFLNPDDVLELGTLIFVKLQEEKWSRATITELVQRCSDCQSVPRCAVAHVSKLQVYFTDFGNTEEISLASSVKVANLNECIRKPDLAVQSEMRRWTSLAVKCSLMSIVPHDWQEGWRREARGEFVRVVGSKAVEMKVFGEDGDTLLVDLQKSRMDRLVSDMPISLREYLVFMELARARRFFCHFWCSSLSCWLKHTHLPACPISPGQFLILAFNTRMPGLLSFASCFKAQERFYSPGPWNEKTLICEKKSVRYCLPVYPKLNEEFSAVVCHIVTPSDFYTEKSPAINLIFNELFVLKAIQCSLGNVKPINSIDKWDEESTQMFYQLAADQLVSAIATGVVTKNRILLVELFVAVDADDNVDIGKYLVMENLAYFRSNRIFESGKPLALGSEVWDLPVEGIGEVAEPDLLAEEQDGPKSSLLNLDLELPDHLNDLRARVCHVTSPGSFFVQLFQTDCQLARIHATLKEKYSHSDNVLVKWKENMHCAMLISGVWERGQICSIEPGNVAQVRRCDYGNKVSVPFTNLRPLKQELIGCLALECSLEGISPAGDSCTWSATACDFISYYLTGAMAFMTIKENTTKRPLPVTLYCSNKAGQDVSVADYLVGEGLALRERRYIPHKEKSPVSEQPKKISSAEDCVAAEAQCATQHRAPDVPRASLQTAKAWPYQPPDLPHCGFTQMIITSVGDDGAIYAMTKQAACVLKKLKESLQQHVRSQPQKLYSWKQGDGCVVVGSDMLCYRGEVLEVIGGHVKVRYVDQGLVEHIPDCHLVPAVLHRDLPRLCIPCQLHGVAPVGGYWQPDAVALLKELLLLRQVNVQIMERPAEPCGRMTVQIYLDALTLGAIVRHHQHALLCPSVTEAEGNLVNSTINETEDWDLNYEGLEEDGPVAGRYTYSVLPQEGDVFPAAVKHICTPDEMFLLPCGEAHRAPPDAGGDLDEALDCVNDSAHSLLPLSDFVSGGPCLAEYRDGMYYRAQLLQIESFNPVKILVRHVDYGSDDVLTTDCLREIPLQVLRFPCELLQVKVAGIKPPRNDGETQRLPYRPEWSLKSMYEAIDLLQGKQLTAYIVSTKPAIKAHLFDENEKMVLLPLVDKGLAEAE</sequence>
<dbReference type="EMBL" id="AHAT01003624">
    <property type="status" value="NOT_ANNOTATED_CDS"/>
    <property type="molecule type" value="Genomic_DNA"/>
</dbReference>
<evidence type="ECO:0000259" key="5">
    <source>
        <dbReference type="PROSITE" id="PS50089"/>
    </source>
</evidence>
<dbReference type="SUPFAM" id="SSF63748">
    <property type="entry name" value="Tudor/PWWP/MBT"/>
    <property type="match status" value="4"/>
</dbReference>
<dbReference type="eggNOG" id="KOG2039">
    <property type="taxonomic scope" value="Eukaryota"/>
</dbReference>
<dbReference type="GeneTree" id="ENSGT00940000157559"/>
<evidence type="ECO:0000313" key="7">
    <source>
        <dbReference type="Ensembl" id="ENSLOCP00000013196.1"/>
    </source>
</evidence>
<dbReference type="Proteomes" id="UP000018468">
    <property type="component" value="Linkage group LG17"/>
</dbReference>
<evidence type="ECO:0000256" key="2">
    <source>
        <dbReference type="ARBA" id="ARBA00022771"/>
    </source>
</evidence>
<name>W5MXT7_LEPOC</name>
<dbReference type="PROSITE" id="PS00518">
    <property type="entry name" value="ZF_RING_1"/>
    <property type="match status" value="1"/>
</dbReference>
<reference evidence="8" key="1">
    <citation type="submission" date="2011-12" db="EMBL/GenBank/DDBJ databases">
        <title>The Draft Genome of Lepisosteus oculatus.</title>
        <authorList>
            <consortium name="The Broad Institute Genome Assembly &amp; Analysis Group"/>
            <consortium name="Computational R&amp;D Group"/>
            <consortium name="and Sequencing Platform"/>
            <person name="Di Palma F."/>
            <person name="Alfoldi J."/>
            <person name="Johnson J."/>
            <person name="Berlin A."/>
            <person name="Gnerre S."/>
            <person name="Jaffe D."/>
            <person name="MacCallum I."/>
            <person name="Young S."/>
            <person name="Walker B.J."/>
            <person name="Lander E.S."/>
            <person name="Lindblad-Toh K."/>
        </authorList>
    </citation>
    <scope>NUCLEOTIDE SEQUENCE [LARGE SCALE GENOMIC DNA]</scope>
</reference>
<dbReference type="InParanoid" id="W5MXT7"/>
<protein>
    <recommendedName>
        <fullName evidence="9">Ring finger protein 17</fullName>
    </recommendedName>
</protein>
<dbReference type="Pfam" id="PF13445">
    <property type="entry name" value="zf-RING_UBOX"/>
    <property type="match status" value="1"/>
</dbReference>
<evidence type="ECO:0000256" key="3">
    <source>
        <dbReference type="ARBA" id="ARBA00022833"/>
    </source>
</evidence>
<dbReference type="EMBL" id="AHAT01003625">
    <property type="status" value="NOT_ANNOTATED_CDS"/>
    <property type="molecule type" value="Genomic_DNA"/>
</dbReference>
<dbReference type="SMART" id="SM00184">
    <property type="entry name" value="RING"/>
    <property type="match status" value="1"/>
</dbReference>
<reference evidence="7" key="2">
    <citation type="submission" date="2025-08" db="UniProtKB">
        <authorList>
            <consortium name="Ensembl"/>
        </authorList>
    </citation>
    <scope>IDENTIFICATION</scope>
</reference>
<keyword evidence="8" id="KW-1185">Reference proteome</keyword>
<dbReference type="InterPro" id="IPR017907">
    <property type="entry name" value="Znf_RING_CS"/>
</dbReference>
<dbReference type="Bgee" id="ENSLOCG00000010768">
    <property type="expression patterns" value="Expressed in testis and 3 other cell types or tissues"/>
</dbReference>
<dbReference type="OMA" id="HCAVKVP"/>
<proteinExistence type="predicted"/>
<accession>W5MXT7</accession>